<protein>
    <submittedName>
        <fullName evidence="1">Uncharacterized protein</fullName>
    </submittedName>
</protein>
<gene>
    <name evidence="1" type="ORF">Daura_24540</name>
</gene>
<reference evidence="1" key="1">
    <citation type="submission" date="2021-04" db="EMBL/GenBank/DDBJ databases">
        <title>Dactylosporangium aurantiacum NRRL B-8018 full assembly.</title>
        <authorList>
            <person name="Hartkoorn R.C."/>
            <person name="Beaudoing E."/>
            <person name="Hot D."/>
        </authorList>
    </citation>
    <scope>NUCLEOTIDE SEQUENCE</scope>
    <source>
        <strain evidence="1">NRRL B-8018</strain>
    </source>
</reference>
<dbReference type="OrthoDB" id="3387827at2"/>
<proteinExistence type="predicted"/>
<evidence type="ECO:0000313" key="1">
    <source>
        <dbReference type="EMBL" id="UWZ59048.1"/>
    </source>
</evidence>
<accession>A0A9Q9MH50</accession>
<dbReference type="AlphaFoldDB" id="A0A9Q9MH50"/>
<keyword evidence="2" id="KW-1185">Reference proteome</keyword>
<dbReference type="EMBL" id="CP073767">
    <property type="protein sequence ID" value="UWZ59048.1"/>
    <property type="molecule type" value="Genomic_DNA"/>
</dbReference>
<dbReference type="Proteomes" id="UP001058003">
    <property type="component" value="Chromosome"/>
</dbReference>
<sequence>MQALVVAVHPGAPTMVDAVVAGVRLHAEWVGPLVPPGSFSDVELDIDDPLVWGDRIALPDGASSLRDGPLLRGTVEAYEEPVLTLRITEGLVMVEFEPGPVDVPPGTAVVVVAEHPRLFPTGI</sequence>
<dbReference type="KEGG" id="daur:Daura_24540"/>
<evidence type="ECO:0000313" key="2">
    <source>
        <dbReference type="Proteomes" id="UP001058003"/>
    </source>
</evidence>
<dbReference type="RefSeq" id="WP_156090366.1">
    <property type="nucleotide sequence ID" value="NZ_CP073767.1"/>
</dbReference>
<name>A0A9Q9MH50_9ACTN</name>
<organism evidence="1 2">
    <name type="scientific">Dactylosporangium aurantiacum</name>
    <dbReference type="NCBI Taxonomy" id="35754"/>
    <lineage>
        <taxon>Bacteria</taxon>
        <taxon>Bacillati</taxon>
        <taxon>Actinomycetota</taxon>
        <taxon>Actinomycetes</taxon>
        <taxon>Micromonosporales</taxon>
        <taxon>Micromonosporaceae</taxon>
        <taxon>Dactylosporangium</taxon>
    </lineage>
</organism>